<reference evidence="2" key="1">
    <citation type="submission" date="2023-03" db="EMBL/GenBank/DDBJ databases">
        <title>Massive genome expansion in bonnet fungi (Mycena s.s.) driven by repeated elements and novel gene families across ecological guilds.</title>
        <authorList>
            <consortium name="Lawrence Berkeley National Laboratory"/>
            <person name="Harder C.B."/>
            <person name="Miyauchi S."/>
            <person name="Viragh M."/>
            <person name="Kuo A."/>
            <person name="Thoen E."/>
            <person name="Andreopoulos B."/>
            <person name="Lu D."/>
            <person name="Skrede I."/>
            <person name="Drula E."/>
            <person name="Henrissat B."/>
            <person name="Morin E."/>
            <person name="Kohler A."/>
            <person name="Barry K."/>
            <person name="LaButti K."/>
            <person name="Morin E."/>
            <person name="Salamov A."/>
            <person name="Lipzen A."/>
            <person name="Mereny Z."/>
            <person name="Hegedus B."/>
            <person name="Baldrian P."/>
            <person name="Stursova M."/>
            <person name="Weitz H."/>
            <person name="Taylor A."/>
            <person name="Grigoriev I.V."/>
            <person name="Nagy L.G."/>
            <person name="Martin F."/>
            <person name="Kauserud H."/>
        </authorList>
    </citation>
    <scope>NUCLEOTIDE SEQUENCE</scope>
    <source>
        <strain evidence="2">9144</strain>
    </source>
</reference>
<dbReference type="Proteomes" id="UP001219525">
    <property type="component" value="Unassembled WGS sequence"/>
</dbReference>
<feature type="region of interest" description="Disordered" evidence="1">
    <location>
        <begin position="1"/>
        <end position="22"/>
    </location>
</feature>
<evidence type="ECO:0000313" key="3">
    <source>
        <dbReference type="Proteomes" id="UP001219525"/>
    </source>
</evidence>
<organism evidence="2 3">
    <name type="scientific">Mycena pura</name>
    <dbReference type="NCBI Taxonomy" id="153505"/>
    <lineage>
        <taxon>Eukaryota</taxon>
        <taxon>Fungi</taxon>
        <taxon>Dikarya</taxon>
        <taxon>Basidiomycota</taxon>
        <taxon>Agaricomycotina</taxon>
        <taxon>Agaricomycetes</taxon>
        <taxon>Agaricomycetidae</taxon>
        <taxon>Agaricales</taxon>
        <taxon>Marasmiineae</taxon>
        <taxon>Mycenaceae</taxon>
        <taxon>Mycena</taxon>
    </lineage>
</organism>
<feature type="compositionally biased region" description="Low complexity" evidence="1">
    <location>
        <begin position="325"/>
        <end position="344"/>
    </location>
</feature>
<sequence>MLVHTTNPPTDDIAQHSPTAPCPLLRRDLHPPLRQRLQGCDRPAEGHYRRHNFNTTAPVPTCVPMISAIARTRGSQPDAVVRAHSLCAVVRAPPRSRRRSLTGRCSHRIRVTAVLHAGPHHCAARRRLRFYAAPTVPPVLCCNTADEARGAPHWPAVRVLAPSVSSPRLPALVTTKWCTYPAEHEVAAVGGASAGGAVGSAAPTIDKLRASLVLTTVADIALLHPFRADRCIIHPAASPYSPRPRRPTHPHSPQTPRPPLRPLRCSPSSLSSAHPTLERLAALGGGAGDDGYADSGTPDSARLATPDPVPPQPALASPPPPRRPLPGGASAPGAGPAAGAVVPAREGEAHPAEAAAAVRRRGLRARRRSEGGESGVGGALSHPLRVLRIAVPRPLYENEGARMRALWRAVIFCSTGTGGSHCTSSVRASIGARWRRTLGLAVSRVPVLCVQDYLKCLPKNEKDFFPSNVLPHCKPARNRRNPTKLTKVLRRCKYTKSFKLREGFTTMQTLSNLTNGLPLEYGVSTGIASGWTVFRAFDHFQLVEKGLFLRCTRWRVRAGVGASRDLRGPTPLARPLRRVNDNAHVGDVAMTRHWPPPTPSLHRRAPAPVNSRWPRRQAPWCPSGPLSCRVTGHGVGTPGACWFPKTRPAEHRRVPQAPACPAAIPSAASLHGFTAQFGRRLPEPARPLSAAAARVSGMTSALATHAWHLPLLHCLGPHVGGHTVSTGDLIPYSRALAAHTCSLNSGQ</sequence>
<protein>
    <submittedName>
        <fullName evidence="2">Uncharacterized protein</fullName>
    </submittedName>
</protein>
<dbReference type="AlphaFoldDB" id="A0AAD6XYR8"/>
<name>A0AAD6XYR8_9AGAR</name>
<feature type="compositionally biased region" description="Pro residues" evidence="1">
    <location>
        <begin position="307"/>
        <end position="324"/>
    </location>
</feature>
<proteinExistence type="predicted"/>
<feature type="region of interest" description="Disordered" evidence="1">
    <location>
        <begin position="237"/>
        <end position="378"/>
    </location>
</feature>
<evidence type="ECO:0000313" key="2">
    <source>
        <dbReference type="EMBL" id="KAJ7193001.1"/>
    </source>
</evidence>
<feature type="compositionally biased region" description="Low complexity" evidence="1">
    <location>
        <begin position="262"/>
        <end position="275"/>
    </location>
</feature>
<feature type="region of interest" description="Disordered" evidence="1">
    <location>
        <begin position="589"/>
        <end position="610"/>
    </location>
</feature>
<gene>
    <name evidence="2" type="ORF">GGX14DRAFT_405907</name>
</gene>
<feature type="compositionally biased region" description="Basic residues" evidence="1">
    <location>
        <begin position="358"/>
        <end position="367"/>
    </location>
</feature>
<comment type="caution">
    <text evidence="2">The sequence shown here is derived from an EMBL/GenBank/DDBJ whole genome shotgun (WGS) entry which is preliminary data.</text>
</comment>
<evidence type="ECO:0000256" key="1">
    <source>
        <dbReference type="SAM" id="MobiDB-lite"/>
    </source>
</evidence>
<keyword evidence="3" id="KW-1185">Reference proteome</keyword>
<dbReference type="EMBL" id="JARJCW010000113">
    <property type="protein sequence ID" value="KAJ7193001.1"/>
    <property type="molecule type" value="Genomic_DNA"/>
</dbReference>
<accession>A0AAD6XYR8</accession>